<organism evidence="1 2">
    <name type="scientific">Succiniclasticum ruminis</name>
    <dbReference type="NCBI Taxonomy" id="40841"/>
    <lineage>
        <taxon>Bacteria</taxon>
        <taxon>Bacillati</taxon>
        <taxon>Bacillota</taxon>
        <taxon>Negativicutes</taxon>
        <taxon>Acidaminococcales</taxon>
        <taxon>Acidaminococcaceae</taxon>
        <taxon>Succiniclasticum</taxon>
    </lineage>
</organism>
<dbReference type="Gene3D" id="3.40.630.40">
    <property type="entry name" value="Zn-dependent exopeptidases"/>
    <property type="match status" value="1"/>
</dbReference>
<dbReference type="EMBL" id="FMYW01000007">
    <property type="protein sequence ID" value="SDC43384.1"/>
    <property type="molecule type" value="Genomic_DNA"/>
</dbReference>
<reference evidence="2" key="1">
    <citation type="submission" date="2016-10" db="EMBL/GenBank/DDBJ databases">
        <authorList>
            <person name="Varghese N."/>
            <person name="Submissions S."/>
        </authorList>
    </citation>
    <scope>NUCLEOTIDE SEQUENCE [LARGE SCALE GENOMIC DNA]</scope>
    <source>
        <strain evidence="2">DSM 11005</strain>
    </source>
</reference>
<dbReference type="Proteomes" id="UP000198943">
    <property type="component" value="Unassembled WGS sequence"/>
</dbReference>
<accession>A0A1G6LJN4</accession>
<dbReference type="Pfam" id="PF05013">
    <property type="entry name" value="FGase"/>
    <property type="match status" value="1"/>
</dbReference>
<dbReference type="GO" id="GO:0016787">
    <property type="term" value="F:hydrolase activity"/>
    <property type="evidence" value="ECO:0007669"/>
    <property type="project" value="UniProtKB-KW"/>
</dbReference>
<evidence type="ECO:0000313" key="1">
    <source>
        <dbReference type="EMBL" id="SDC43384.1"/>
    </source>
</evidence>
<sequence>MKSIKLVSAALQKCKSCLPAFGKTAEQPRIIVHIPHSSTNIPKVFQQEFLPEKEKLHSELLCMTDWYTDELFACPGCLAVVHQFSRLVCDPERFLDPEDEMMWQKGMGMYYTRMSDGGLLKRSPLTSSAGVQAYGKALKIYQQHHSRFRSAVQKQLTAFGGALIIDGHSFSASVLPYEPKGNQHLKRPEICLGADPVFTPDDLLAMANEYFTKAGLEVAVNTPFAGTVVPEPFYSLQDKRVQSLMIEVNRSLYMDERTGKKKETFEEVKYCLQRFLKVLFLQKK</sequence>
<dbReference type="InterPro" id="IPR007709">
    <property type="entry name" value="N-FG_amidohydro"/>
</dbReference>
<proteinExistence type="predicted"/>
<dbReference type="RefSeq" id="WP_176760447.1">
    <property type="nucleotide sequence ID" value="NZ_FMYW01000007.1"/>
</dbReference>
<dbReference type="SUPFAM" id="SSF53187">
    <property type="entry name" value="Zn-dependent exopeptidases"/>
    <property type="match status" value="1"/>
</dbReference>
<keyword evidence="1" id="KW-0378">Hydrolase</keyword>
<protein>
    <submittedName>
        <fullName evidence="1">N-formylglutamate amidohydrolase</fullName>
    </submittedName>
</protein>
<keyword evidence="2" id="KW-1185">Reference proteome</keyword>
<name>A0A1G6LJN4_9FIRM</name>
<evidence type="ECO:0000313" key="2">
    <source>
        <dbReference type="Proteomes" id="UP000198943"/>
    </source>
</evidence>
<dbReference type="AlphaFoldDB" id="A0A1G6LJN4"/>
<gene>
    <name evidence="1" type="ORF">SAMN04487864_107108</name>
</gene>